<accession>A0A9D9H078</accession>
<evidence type="ECO:0000313" key="1">
    <source>
        <dbReference type="EMBL" id="MBO8430163.1"/>
    </source>
</evidence>
<reference evidence="1" key="2">
    <citation type="journal article" date="2021" name="PeerJ">
        <title>Extensive microbial diversity within the chicken gut microbiome revealed by metagenomics and culture.</title>
        <authorList>
            <person name="Gilroy R."/>
            <person name="Ravi A."/>
            <person name="Getino M."/>
            <person name="Pursley I."/>
            <person name="Horton D.L."/>
            <person name="Alikhan N.F."/>
            <person name="Baker D."/>
            <person name="Gharbi K."/>
            <person name="Hall N."/>
            <person name="Watson M."/>
            <person name="Adriaenssens E.M."/>
            <person name="Foster-Nyarko E."/>
            <person name="Jarju S."/>
            <person name="Secka A."/>
            <person name="Antonio M."/>
            <person name="Oren A."/>
            <person name="Chaudhuri R.R."/>
            <person name="La Ragione R."/>
            <person name="Hildebrand F."/>
            <person name="Pallen M.J."/>
        </authorList>
    </citation>
    <scope>NUCLEOTIDE SEQUENCE</scope>
    <source>
        <strain evidence="1">10192</strain>
    </source>
</reference>
<name>A0A9D9H078_9BACT</name>
<organism evidence="1 2">
    <name type="scientific">Candidatus Scatousia excrementipullorum</name>
    <dbReference type="NCBI Taxonomy" id="2840936"/>
    <lineage>
        <taxon>Bacteria</taxon>
        <taxon>Candidatus Scatousia</taxon>
    </lineage>
</organism>
<dbReference type="Proteomes" id="UP000823632">
    <property type="component" value="Unassembled WGS sequence"/>
</dbReference>
<proteinExistence type="predicted"/>
<gene>
    <name evidence="1" type="ORF">IAC76_02130</name>
</gene>
<sequence>MNEQEIALAKSKRKKLIVIIAGVVLFTSFTHKTHFTCDLTDCSIEKTIFGGITISKQPIGRNQIVNFTTYGYRTGKSGRMHNVYLNTRTGERYRMFTGSKHQARMIEDKLSKALYNEKNINITY</sequence>
<evidence type="ECO:0000313" key="2">
    <source>
        <dbReference type="Proteomes" id="UP000823632"/>
    </source>
</evidence>
<reference evidence="1" key="1">
    <citation type="submission" date="2020-10" db="EMBL/GenBank/DDBJ databases">
        <authorList>
            <person name="Gilroy R."/>
        </authorList>
    </citation>
    <scope>NUCLEOTIDE SEQUENCE</scope>
    <source>
        <strain evidence="1">10192</strain>
    </source>
</reference>
<comment type="caution">
    <text evidence="1">The sequence shown here is derived from an EMBL/GenBank/DDBJ whole genome shotgun (WGS) entry which is preliminary data.</text>
</comment>
<dbReference type="AlphaFoldDB" id="A0A9D9H078"/>
<protein>
    <submittedName>
        <fullName evidence="1">Uncharacterized protein</fullName>
    </submittedName>
</protein>
<dbReference type="EMBL" id="JADIND010000047">
    <property type="protein sequence ID" value="MBO8430163.1"/>
    <property type="molecule type" value="Genomic_DNA"/>
</dbReference>